<dbReference type="SUPFAM" id="SSF56954">
    <property type="entry name" value="Outer membrane efflux proteins (OEP)"/>
    <property type="match status" value="1"/>
</dbReference>
<sequence length="483" mass="53826">MKINKYNSFLFAMLFGFGLSSNAQSKQWTLEECVRYALENNITIKQSELDLKNAAIDKKGALGNFLPSVNANASHSWNVGLNQNITTGLLENQTTQYSSIGASVGVDIYRGLQNQNTMRKAKLSIISSQYQLLKMQEDVSLNVASAFLQILSNKEDLKVKKEQLAIDEKRLARSEEMVSAGTIPRGDLYDLKATVATDKQNIAVSENNLLISKLSLAQLLQLKEFADFDVVDDTNVKDENNILAQSPVEIYNKARETRTELKLAQTNLEIAEKNVTIAKGAYQPTLSAFYNFNTRASYSDVITGSTLNTANPTSQIGFVQGTNQAVLQNNYSPVLGGAAPIFDQFNDNKGQSFGLQLTVPIFNGFATRNNVERSKVSLEKSKIDLEQKSLDLQRNVYTAFTDAKAALNTYEASTVTLEARQQAYNYAKEKYDVGLMNSFDFTQAQTLLTNAQSDVIRTKYDYMFKIKILEFYFGIPIVPIITK</sequence>
<dbReference type="RefSeq" id="WP_379814771.1">
    <property type="nucleotide sequence ID" value="NZ_JBHUDZ010000012.1"/>
</dbReference>
<dbReference type="Pfam" id="PF02321">
    <property type="entry name" value="OEP"/>
    <property type="match status" value="2"/>
</dbReference>
<evidence type="ECO:0000256" key="6">
    <source>
        <dbReference type="ARBA" id="ARBA00023136"/>
    </source>
</evidence>
<feature type="chain" id="PRO_5046322550" evidence="8">
    <location>
        <begin position="24"/>
        <end position="483"/>
    </location>
</feature>
<keyword evidence="8" id="KW-0732">Signal</keyword>
<dbReference type="EMBL" id="JBHUDZ010000012">
    <property type="protein sequence ID" value="MFD1603890.1"/>
    <property type="molecule type" value="Genomic_DNA"/>
</dbReference>
<comment type="similarity">
    <text evidence="2">Belongs to the outer membrane factor (OMF) (TC 1.B.17) family.</text>
</comment>
<keyword evidence="5" id="KW-0812">Transmembrane</keyword>
<keyword evidence="4" id="KW-1134">Transmembrane beta strand</keyword>
<dbReference type="InterPro" id="IPR051906">
    <property type="entry name" value="TolC-like"/>
</dbReference>
<dbReference type="InterPro" id="IPR003423">
    <property type="entry name" value="OMP_efflux"/>
</dbReference>
<comment type="subcellular location">
    <subcellularLocation>
        <location evidence="1">Cell outer membrane</location>
    </subcellularLocation>
</comment>
<evidence type="ECO:0000256" key="4">
    <source>
        <dbReference type="ARBA" id="ARBA00022452"/>
    </source>
</evidence>
<evidence type="ECO:0000313" key="10">
    <source>
        <dbReference type="Proteomes" id="UP001597138"/>
    </source>
</evidence>
<evidence type="ECO:0000256" key="8">
    <source>
        <dbReference type="SAM" id="SignalP"/>
    </source>
</evidence>
<organism evidence="9 10">
    <name type="scientific">Flavobacterium artemisiae</name>
    <dbReference type="NCBI Taxonomy" id="2126556"/>
    <lineage>
        <taxon>Bacteria</taxon>
        <taxon>Pseudomonadati</taxon>
        <taxon>Bacteroidota</taxon>
        <taxon>Flavobacteriia</taxon>
        <taxon>Flavobacteriales</taxon>
        <taxon>Flavobacteriaceae</taxon>
        <taxon>Flavobacterium</taxon>
    </lineage>
</organism>
<dbReference type="PANTHER" id="PTHR30026">
    <property type="entry name" value="OUTER MEMBRANE PROTEIN TOLC"/>
    <property type="match status" value="1"/>
</dbReference>
<evidence type="ECO:0000256" key="5">
    <source>
        <dbReference type="ARBA" id="ARBA00022692"/>
    </source>
</evidence>
<evidence type="ECO:0000256" key="7">
    <source>
        <dbReference type="ARBA" id="ARBA00023237"/>
    </source>
</evidence>
<reference evidence="10" key="1">
    <citation type="journal article" date="2019" name="Int. J. Syst. Evol. Microbiol.">
        <title>The Global Catalogue of Microorganisms (GCM) 10K type strain sequencing project: providing services to taxonomists for standard genome sequencing and annotation.</title>
        <authorList>
            <consortium name="The Broad Institute Genomics Platform"/>
            <consortium name="The Broad Institute Genome Sequencing Center for Infectious Disease"/>
            <person name="Wu L."/>
            <person name="Ma J."/>
        </authorList>
    </citation>
    <scope>NUCLEOTIDE SEQUENCE [LARGE SCALE GENOMIC DNA]</scope>
    <source>
        <strain evidence="10">CCUG 70865</strain>
    </source>
</reference>
<accession>A0ABW4HGV7</accession>
<protein>
    <submittedName>
        <fullName evidence="9">TolC family protein</fullName>
    </submittedName>
</protein>
<dbReference type="Proteomes" id="UP001597138">
    <property type="component" value="Unassembled WGS sequence"/>
</dbReference>
<evidence type="ECO:0000256" key="3">
    <source>
        <dbReference type="ARBA" id="ARBA00022448"/>
    </source>
</evidence>
<name>A0ABW4HGV7_9FLAO</name>
<keyword evidence="6" id="KW-0472">Membrane</keyword>
<proteinExistence type="inferred from homology"/>
<evidence type="ECO:0000256" key="1">
    <source>
        <dbReference type="ARBA" id="ARBA00004442"/>
    </source>
</evidence>
<dbReference type="Gene3D" id="1.20.1600.10">
    <property type="entry name" value="Outer membrane efflux proteins (OEP)"/>
    <property type="match status" value="1"/>
</dbReference>
<dbReference type="PANTHER" id="PTHR30026:SF20">
    <property type="entry name" value="OUTER MEMBRANE PROTEIN TOLC"/>
    <property type="match status" value="1"/>
</dbReference>
<keyword evidence="10" id="KW-1185">Reference proteome</keyword>
<keyword evidence="7" id="KW-0998">Cell outer membrane</keyword>
<feature type="signal peptide" evidence="8">
    <location>
        <begin position="1"/>
        <end position="23"/>
    </location>
</feature>
<evidence type="ECO:0000313" key="9">
    <source>
        <dbReference type="EMBL" id="MFD1603890.1"/>
    </source>
</evidence>
<comment type="caution">
    <text evidence="9">The sequence shown here is derived from an EMBL/GenBank/DDBJ whole genome shotgun (WGS) entry which is preliminary data.</text>
</comment>
<keyword evidence="3" id="KW-0813">Transport</keyword>
<evidence type="ECO:0000256" key="2">
    <source>
        <dbReference type="ARBA" id="ARBA00007613"/>
    </source>
</evidence>
<gene>
    <name evidence="9" type="ORF">ACFSC2_14185</name>
</gene>